<comment type="cofactor">
    <cofactor evidence="12">
        <name>Mg(2+)</name>
        <dbReference type="ChEBI" id="CHEBI:18420"/>
    </cofactor>
    <cofactor evidence="12">
        <name>Mn(2+)</name>
        <dbReference type="ChEBI" id="CHEBI:29035"/>
    </cofactor>
    <text evidence="12">Binds 1 Mg(2+) or Mn(2+) ion per subunit.</text>
</comment>
<proteinExistence type="inferred from homology"/>
<feature type="binding site" evidence="13">
    <location>
        <position position="137"/>
    </location>
    <ligand>
        <name>NADP(+)</name>
        <dbReference type="ChEBI" id="CHEBI:58349"/>
    </ligand>
</feature>
<name>R7YFU0_9ACTN</name>
<keyword evidence="4 12" id="KW-0460">Magnesium</keyword>
<feature type="binding site" evidence="13">
    <location>
        <begin position="603"/>
        <end position="605"/>
    </location>
    <ligand>
        <name>NADP(+)</name>
        <dbReference type="ChEBI" id="CHEBI:58349"/>
    </ligand>
</feature>
<dbReference type="PANTHER" id="PTHR36999">
    <property type="entry name" value="ISOCITRATE DEHYDROGENASE [NADP]"/>
    <property type="match status" value="1"/>
</dbReference>
<feature type="binding site" evidence="11">
    <location>
        <begin position="134"/>
        <end position="141"/>
    </location>
    <ligand>
        <name>substrate</name>
    </ligand>
</feature>
<dbReference type="EMBL" id="AQPW01000001">
    <property type="protein sequence ID" value="EON34900.1"/>
    <property type="molecule type" value="Genomic_DNA"/>
</dbReference>
<dbReference type="GO" id="GO:0004450">
    <property type="term" value="F:isocitrate dehydrogenase (NADP+) activity"/>
    <property type="evidence" value="ECO:0007669"/>
    <property type="project" value="UniProtKB-EC"/>
</dbReference>
<comment type="caution">
    <text evidence="14">The sequence shown here is derived from an EMBL/GenBank/DDBJ whole genome shotgun (WGS) entry which is preliminary data.</text>
</comment>
<feature type="binding site" evidence="13">
    <location>
        <begin position="84"/>
        <end position="89"/>
    </location>
    <ligand>
        <name>NADP(+)</name>
        <dbReference type="ChEBI" id="CHEBI:58349"/>
    </ligand>
</feature>
<dbReference type="InterPro" id="IPR004436">
    <property type="entry name" value="Isocitrate_DH_NADP_mono"/>
</dbReference>
<sequence>MSAEQPTIIYTLTDEAPMLATHAFLPVVRTFAGAAGIAIETSDISVAARILAEFSDLLPDDQKVTDNLGELGKLTQAPDTNIIKLPNISASVPQLLAAIKELQEKGYDLPDFPGNPKTDEERAIRDRYTKCLGSAVNPVLREGNSDRRAPKAVKEYARKHPHSMGEWSMASRTHVAHMREGDFYHGEKSMTVSGDRKVKMELLTDSGETLVLKPEVSLTDGDVIDSMFMSKKALIAFYEEQIEDAYKTGVMFSLHVKATMMRVSHPIVFGHAVKVFYREAFEKHGELFDELGVNVNNGLSDLYSKIESLPSAQREEIIDDLHKCHEHRPELAMVDSARGITNFHSPSDVIVDASMPAMIRAGGKMYGADGRLKDTKAVNPESTFSRIYQEMINFCKTNGQFDPTTMGTVPNVGLMAQKAEEYGSHDKTFEVPAGGTANITDLETGEVLLTQTVEEGDIWRLCIVKDAPIQDWIKLAVNRCRDSGMPVLFWLDPYRPHENELIKKVHKYLPDHDTEGLDIQIMSQVRAMRYTLERVVRGLDTISATGNILRDYLTDLFPILELGTSAKMLSIVPLMAGGGLYETGAGGSAPKHVKQLIEENHLRWDSLGEFLALAVSLEDVGKKFDDKRAVILAKALDTATGKLLENDKGPSRKTGELDNRGSQFYLALYWAQELAAQTEDSDLAKHFASLAETLAANEDKIVEELNSVQGEQVDIGGYYYPDWDKTAAVMRPSTTFNEALASAQR</sequence>
<dbReference type="GO" id="GO:0046872">
    <property type="term" value="F:metal ion binding"/>
    <property type="evidence" value="ECO:0007669"/>
    <property type="project" value="UniProtKB-KW"/>
</dbReference>
<evidence type="ECO:0000256" key="6">
    <source>
        <dbReference type="ARBA" id="ARBA00023002"/>
    </source>
</evidence>
<gene>
    <name evidence="14" type="ORF">GTC6_01555</name>
</gene>
<feature type="binding site" evidence="13">
    <location>
        <position position="652"/>
    </location>
    <ligand>
        <name>NADP(+)</name>
        <dbReference type="ChEBI" id="CHEBI:58349"/>
    </ligand>
</feature>
<keyword evidence="6 9" id="KW-0560">Oxidoreductase</keyword>
<comment type="similarity">
    <text evidence="8 9">Belongs to the monomeric-type IDH family.</text>
</comment>
<feature type="binding site" evidence="11">
    <location>
        <position position="550"/>
    </location>
    <ligand>
        <name>D-threo-isocitrate</name>
        <dbReference type="ChEBI" id="CHEBI:15562"/>
    </ligand>
</feature>
<dbReference type="PIRSF" id="PIRSF009407">
    <property type="entry name" value="IDH_monmr"/>
    <property type="match status" value="1"/>
</dbReference>
<dbReference type="OrthoDB" id="9807643at2"/>
<evidence type="ECO:0000256" key="1">
    <source>
        <dbReference type="ARBA" id="ARBA00022435"/>
    </source>
</evidence>
<feature type="binding site" evidence="11">
    <location>
        <position position="147"/>
    </location>
    <ligand>
        <name>D-threo-isocitrate</name>
        <dbReference type="ChEBI" id="CHEBI:15562"/>
    </ligand>
</feature>
<dbReference type="GO" id="GO:0006099">
    <property type="term" value="P:tricarboxylic acid cycle"/>
    <property type="evidence" value="ECO:0007669"/>
    <property type="project" value="UniProtKB-KW"/>
</dbReference>
<evidence type="ECO:0000256" key="8">
    <source>
        <dbReference type="ARBA" id="ARBA00046318"/>
    </source>
</evidence>
<dbReference type="GO" id="GO:0006097">
    <property type="term" value="P:glyoxylate cycle"/>
    <property type="evidence" value="ECO:0007669"/>
    <property type="project" value="UniProtKB-KW"/>
</dbReference>
<evidence type="ECO:0000256" key="2">
    <source>
        <dbReference type="ARBA" id="ARBA00022532"/>
    </source>
</evidence>
<evidence type="ECO:0000256" key="9">
    <source>
        <dbReference type="PIRNR" id="PIRNR009407"/>
    </source>
</evidence>
<protein>
    <recommendedName>
        <fullName evidence="9">Isocitrate dehydrogenase [NADP]</fullName>
        <ecNumber evidence="9">1.1.1.42</ecNumber>
    </recommendedName>
    <alternativeName>
        <fullName evidence="9">Oxalosuccinate decarboxylase</fullName>
    </alternativeName>
</protein>
<feature type="site" description="Critical for catalysis" evidence="10">
    <location>
        <position position="422"/>
    </location>
</feature>
<evidence type="ECO:0000256" key="4">
    <source>
        <dbReference type="ARBA" id="ARBA00022842"/>
    </source>
</evidence>
<comment type="catalytic activity">
    <reaction evidence="7 9">
        <text>D-threo-isocitrate + NADP(+) = 2-oxoglutarate + CO2 + NADPH</text>
        <dbReference type="Rhea" id="RHEA:19629"/>
        <dbReference type="ChEBI" id="CHEBI:15562"/>
        <dbReference type="ChEBI" id="CHEBI:16526"/>
        <dbReference type="ChEBI" id="CHEBI:16810"/>
        <dbReference type="ChEBI" id="CHEBI:57783"/>
        <dbReference type="ChEBI" id="CHEBI:58349"/>
        <dbReference type="EC" id="1.1.1.42"/>
    </reaction>
</comment>
<feature type="binding site" evidence="13">
    <location>
        <position position="592"/>
    </location>
    <ligand>
        <name>NADP(+)</name>
        <dbReference type="ChEBI" id="CHEBI:58349"/>
    </ligand>
</feature>
<feature type="site" description="Critical for catalysis" evidence="10">
    <location>
        <position position="257"/>
    </location>
</feature>
<evidence type="ECO:0000256" key="12">
    <source>
        <dbReference type="PIRSR" id="PIRSR009407-3"/>
    </source>
</evidence>
<evidence type="ECO:0000256" key="13">
    <source>
        <dbReference type="PIRSR" id="PIRSR009407-4"/>
    </source>
</evidence>
<feature type="binding site" evidence="12">
    <location>
        <position position="555"/>
    </location>
    <ligand>
        <name>Mg(2+)</name>
        <dbReference type="ChEBI" id="CHEBI:18420"/>
    </ligand>
</feature>
<evidence type="ECO:0000256" key="11">
    <source>
        <dbReference type="PIRSR" id="PIRSR009407-2"/>
    </source>
</evidence>
<accession>R7YFU0</accession>
<keyword evidence="2 9" id="KW-0816">Tricarboxylic acid cycle</keyword>
<evidence type="ECO:0000313" key="15">
    <source>
        <dbReference type="Proteomes" id="UP000013569"/>
    </source>
</evidence>
<evidence type="ECO:0000256" key="5">
    <source>
        <dbReference type="ARBA" id="ARBA00022857"/>
    </source>
</evidence>
<feature type="binding site" evidence="12">
    <location>
        <position position="352"/>
    </location>
    <ligand>
        <name>Mg(2+)</name>
        <dbReference type="ChEBI" id="CHEBI:18420"/>
    </ligand>
</feature>
<dbReference type="Proteomes" id="UP000013569">
    <property type="component" value="Unassembled WGS sequence"/>
</dbReference>
<feature type="binding site" evidence="13">
    <location>
        <begin position="587"/>
        <end position="588"/>
    </location>
    <ligand>
        <name>NADP(+)</name>
        <dbReference type="ChEBI" id="CHEBI:58349"/>
    </ligand>
</feature>
<evidence type="ECO:0000256" key="10">
    <source>
        <dbReference type="PIRSR" id="PIRSR009407-1"/>
    </source>
</evidence>
<evidence type="ECO:0000313" key="14">
    <source>
        <dbReference type="EMBL" id="EON34900.1"/>
    </source>
</evidence>
<evidence type="ECO:0000256" key="7">
    <source>
        <dbReference type="ARBA" id="ARBA00023554"/>
    </source>
</evidence>
<keyword evidence="5 9" id="KW-0521">NADP</keyword>
<reference evidence="14 15" key="1">
    <citation type="journal article" date="2013" name="Genome Announc.">
        <title>Draft Genome Sequence of a Benzothiophene-Desulfurizing Bacterium, Gordona terrae Strain C-6.</title>
        <authorList>
            <person name="Wang W."/>
            <person name="Ma T."/>
            <person name="Ren Y."/>
            <person name="Li G."/>
        </authorList>
    </citation>
    <scope>NUCLEOTIDE SEQUENCE [LARGE SCALE GENOMIC DNA]</scope>
    <source>
        <strain evidence="14 15">C-6</strain>
    </source>
</reference>
<dbReference type="EC" id="1.1.1.42" evidence="9"/>
<feature type="binding site" evidence="12">
    <location>
        <position position="551"/>
    </location>
    <ligand>
        <name>Mg(2+)</name>
        <dbReference type="ChEBI" id="CHEBI:18420"/>
    </ligand>
</feature>
<dbReference type="NCBIfam" id="TIGR00178">
    <property type="entry name" value="monomer_idh"/>
    <property type="match status" value="1"/>
</dbReference>
<dbReference type="AlphaFoldDB" id="R7YFU0"/>
<keyword evidence="3 12" id="KW-0479">Metal-binding</keyword>
<evidence type="ECO:0000256" key="3">
    <source>
        <dbReference type="ARBA" id="ARBA00022723"/>
    </source>
</evidence>
<dbReference type="Pfam" id="PF03971">
    <property type="entry name" value="IDH"/>
    <property type="match status" value="1"/>
</dbReference>
<dbReference type="PANTHER" id="PTHR36999:SF1">
    <property type="entry name" value="ISOCITRATE DEHYDROGENASE (NADP(+))"/>
    <property type="match status" value="1"/>
</dbReference>
<dbReference type="PATRIC" id="fig|1316928.3.peg.318"/>
<dbReference type="SUPFAM" id="SSF53659">
    <property type="entry name" value="Isocitrate/Isopropylmalate dehydrogenase-like"/>
    <property type="match status" value="1"/>
</dbReference>
<dbReference type="RefSeq" id="WP_010840799.1">
    <property type="nucleotide sequence ID" value="NZ_AQPW01000001.1"/>
</dbReference>
<organism evidence="14 15">
    <name type="scientific">Gordonia terrae C-6</name>
    <dbReference type="NCBI Taxonomy" id="1316928"/>
    <lineage>
        <taxon>Bacteria</taxon>
        <taxon>Bacillati</taxon>
        <taxon>Actinomycetota</taxon>
        <taxon>Actinomycetes</taxon>
        <taxon>Mycobacteriales</taxon>
        <taxon>Gordoniaceae</taxon>
        <taxon>Gordonia</taxon>
    </lineage>
</organism>
<keyword evidence="1 9" id="KW-0329">Glyoxylate bypass</keyword>